<accession>A0A437K3A7</accession>
<organism evidence="1 2">
    <name type="scientific">Niallia taxi</name>
    <dbReference type="NCBI Taxonomy" id="2499688"/>
    <lineage>
        <taxon>Bacteria</taxon>
        <taxon>Bacillati</taxon>
        <taxon>Bacillota</taxon>
        <taxon>Bacilli</taxon>
        <taxon>Bacillales</taxon>
        <taxon>Bacillaceae</taxon>
        <taxon>Niallia</taxon>
    </lineage>
</organism>
<comment type="caution">
    <text evidence="1">The sequence shown here is derived from an EMBL/GenBank/DDBJ whole genome shotgun (WGS) entry which is preliminary data.</text>
</comment>
<sequence length="161" mass="19001">MEYINPLFKEQRLINEKQKPKLITDNYDDKTKKARKTRIDKTHKLKFPVTTIEKMKLQSLCKQVQRAQKNKGLEPIQQTKLNTLLLQYGLNNQHILIWDWPYQDSKQYMHTNLIENLFEREIGGPFGLAIQKGLSERKTVYMIIMSVLKWLEGGGNIEQIV</sequence>
<gene>
    <name evidence="1" type="ORF">EM808_27095</name>
</gene>
<evidence type="ECO:0000313" key="1">
    <source>
        <dbReference type="EMBL" id="RVT56560.1"/>
    </source>
</evidence>
<dbReference type="EMBL" id="RZTZ01000025">
    <property type="protein sequence ID" value="RVT56560.1"/>
    <property type="molecule type" value="Genomic_DNA"/>
</dbReference>
<dbReference type="RefSeq" id="WP_127742760.1">
    <property type="nucleotide sequence ID" value="NZ_CAJCKN010000102.1"/>
</dbReference>
<proteinExistence type="predicted"/>
<evidence type="ECO:0000313" key="2">
    <source>
        <dbReference type="Proteomes" id="UP000288024"/>
    </source>
</evidence>
<dbReference type="Proteomes" id="UP000288024">
    <property type="component" value="Unassembled WGS sequence"/>
</dbReference>
<protein>
    <submittedName>
        <fullName evidence="1">Uncharacterized protein</fullName>
    </submittedName>
</protein>
<keyword evidence="2" id="KW-1185">Reference proteome</keyword>
<dbReference type="GeneID" id="87620599"/>
<reference evidence="1 2" key="1">
    <citation type="submission" date="2019-01" db="EMBL/GenBank/DDBJ databases">
        <title>Bacillus sp. M5HDSG1-1, whole genome shotgun sequence.</title>
        <authorList>
            <person name="Tuo L."/>
        </authorList>
    </citation>
    <scope>NUCLEOTIDE SEQUENCE [LARGE SCALE GENOMIC DNA]</scope>
    <source>
        <strain evidence="1 2">M5HDSG1-1</strain>
    </source>
</reference>
<dbReference type="AlphaFoldDB" id="A0A437K3A7"/>
<name>A0A437K3A7_9BACI</name>